<organism evidence="2 3">
    <name type="scientific">Dioscorea zingiberensis</name>
    <dbReference type="NCBI Taxonomy" id="325984"/>
    <lineage>
        <taxon>Eukaryota</taxon>
        <taxon>Viridiplantae</taxon>
        <taxon>Streptophyta</taxon>
        <taxon>Embryophyta</taxon>
        <taxon>Tracheophyta</taxon>
        <taxon>Spermatophyta</taxon>
        <taxon>Magnoliopsida</taxon>
        <taxon>Liliopsida</taxon>
        <taxon>Dioscoreales</taxon>
        <taxon>Dioscoreaceae</taxon>
        <taxon>Dioscorea</taxon>
    </lineage>
</organism>
<gene>
    <name evidence="2" type="ORF">J5N97_018932</name>
</gene>
<name>A0A9D5CDY9_9LILI</name>
<feature type="chain" id="PRO_5039269301" description="Phytosulfokine-beta" evidence="1">
    <location>
        <begin position="22"/>
        <end position="81"/>
    </location>
</feature>
<evidence type="ECO:0000256" key="1">
    <source>
        <dbReference type="SAM" id="SignalP"/>
    </source>
</evidence>
<feature type="signal peptide" evidence="1">
    <location>
        <begin position="1"/>
        <end position="21"/>
    </location>
</feature>
<comment type="caution">
    <text evidence="2">The sequence shown here is derived from an EMBL/GenBank/DDBJ whole genome shotgun (WGS) entry which is preliminary data.</text>
</comment>
<dbReference type="Proteomes" id="UP001085076">
    <property type="component" value="Miscellaneous, Linkage group lg05"/>
</dbReference>
<keyword evidence="3" id="KW-1185">Reference proteome</keyword>
<keyword evidence="1" id="KW-0732">Signal</keyword>
<dbReference type="AlphaFoldDB" id="A0A9D5CDY9"/>
<evidence type="ECO:0000313" key="3">
    <source>
        <dbReference type="Proteomes" id="UP001085076"/>
    </source>
</evidence>
<sequence length="81" mass="8731">MKKVQFLQALSILLMLLMASAATENLATTLHASNSAGKIITYDSSSSSGSTVSKGDADGEIGELERELQEEHVDYIYSEHP</sequence>
<protein>
    <recommendedName>
        <fullName evidence="4">Phytosulfokine-beta</fullName>
    </recommendedName>
</protein>
<evidence type="ECO:0000313" key="2">
    <source>
        <dbReference type="EMBL" id="KAJ0970973.1"/>
    </source>
</evidence>
<reference evidence="2" key="1">
    <citation type="submission" date="2021-03" db="EMBL/GenBank/DDBJ databases">
        <authorList>
            <person name="Li Z."/>
            <person name="Yang C."/>
        </authorList>
    </citation>
    <scope>NUCLEOTIDE SEQUENCE</scope>
    <source>
        <strain evidence="2">Dzin_1.0</strain>
        <tissue evidence="2">Leaf</tissue>
    </source>
</reference>
<reference evidence="2" key="2">
    <citation type="journal article" date="2022" name="Hortic Res">
        <title>The genome of Dioscorea zingiberensis sheds light on the biosynthesis, origin and evolution of the medicinally important diosgenin saponins.</title>
        <authorList>
            <person name="Li Y."/>
            <person name="Tan C."/>
            <person name="Li Z."/>
            <person name="Guo J."/>
            <person name="Li S."/>
            <person name="Chen X."/>
            <person name="Wang C."/>
            <person name="Dai X."/>
            <person name="Yang H."/>
            <person name="Song W."/>
            <person name="Hou L."/>
            <person name="Xu J."/>
            <person name="Tong Z."/>
            <person name="Xu A."/>
            <person name="Yuan X."/>
            <person name="Wang W."/>
            <person name="Yang Q."/>
            <person name="Chen L."/>
            <person name="Sun Z."/>
            <person name="Wang K."/>
            <person name="Pan B."/>
            <person name="Chen J."/>
            <person name="Bao Y."/>
            <person name="Liu F."/>
            <person name="Qi X."/>
            <person name="Gang D.R."/>
            <person name="Wen J."/>
            <person name="Li J."/>
        </authorList>
    </citation>
    <scope>NUCLEOTIDE SEQUENCE</scope>
    <source>
        <strain evidence="2">Dzin_1.0</strain>
    </source>
</reference>
<accession>A0A9D5CDY9</accession>
<dbReference type="EMBL" id="JAGGNH010000005">
    <property type="protein sequence ID" value="KAJ0970973.1"/>
    <property type="molecule type" value="Genomic_DNA"/>
</dbReference>
<evidence type="ECO:0008006" key="4">
    <source>
        <dbReference type="Google" id="ProtNLM"/>
    </source>
</evidence>
<proteinExistence type="predicted"/>